<feature type="compositionally biased region" description="Polar residues" evidence="2">
    <location>
        <begin position="104"/>
        <end position="123"/>
    </location>
</feature>
<keyword evidence="3" id="KW-0812">Transmembrane</keyword>
<feature type="compositionally biased region" description="Acidic residues" evidence="2">
    <location>
        <begin position="61"/>
        <end position="70"/>
    </location>
</feature>
<dbReference type="InterPro" id="IPR018391">
    <property type="entry name" value="PQQ_b-propeller_rpt"/>
</dbReference>
<gene>
    <name evidence="7" type="ORF">B5G02_09075</name>
</gene>
<dbReference type="EMBL" id="NFIE01000024">
    <property type="protein sequence ID" value="OUN85621.1"/>
    <property type="molecule type" value="Genomic_DNA"/>
</dbReference>
<dbReference type="Pfam" id="PF14478">
    <property type="entry name" value="DUF4430"/>
    <property type="match status" value="1"/>
</dbReference>
<evidence type="ECO:0000259" key="6">
    <source>
        <dbReference type="Pfam" id="PF14478"/>
    </source>
</evidence>
<dbReference type="SUPFAM" id="SSF50998">
    <property type="entry name" value="Quinoprotein alcohol dehydrogenase-like"/>
    <property type="match status" value="1"/>
</dbReference>
<evidence type="ECO:0000256" key="3">
    <source>
        <dbReference type="SAM" id="Phobius"/>
    </source>
</evidence>
<feature type="domain" description="Transcobalamin-like C-terminal" evidence="6">
    <location>
        <begin position="167"/>
        <end position="240"/>
    </location>
</feature>
<dbReference type="InterPro" id="IPR027954">
    <property type="entry name" value="Transcobalamin-like_C"/>
</dbReference>
<feature type="chain" id="PRO_5038491848" evidence="4">
    <location>
        <begin position="49"/>
        <end position="956"/>
    </location>
</feature>
<dbReference type="InterPro" id="IPR002372">
    <property type="entry name" value="PQQ_rpt_dom"/>
</dbReference>
<dbReference type="PANTHER" id="PTHR34512">
    <property type="entry name" value="CELL SURFACE PROTEIN"/>
    <property type="match status" value="1"/>
</dbReference>
<evidence type="ECO:0000256" key="4">
    <source>
        <dbReference type="SAM" id="SignalP"/>
    </source>
</evidence>
<dbReference type="SMART" id="SM00564">
    <property type="entry name" value="PQQ"/>
    <property type="match status" value="4"/>
</dbReference>
<dbReference type="OrthoDB" id="3187397at2"/>
<dbReference type="NCBIfam" id="TIGR02543">
    <property type="entry name" value="List_Bact_rpt"/>
    <property type="match status" value="1"/>
</dbReference>
<keyword evidence="4" id="KW-0732">Signal</keyword>
<keyword evidence="8" id="KW-1185">Reference proteome</keyword>
<dbReference type="GO" id="GO:0030313">
    <property type="term" value="C:cell envelope"/>
    <property type="evidence" value="ECO:0007669"/>
    <property type="project" value="UniProtKB-SubCell"/>
</dbReference>
<comment type="caution">
    <text evidence="7">The sequence shown here is derived from an EMBL/GenBank/DDBJ whole genome shotgun (WGS) entry which is preliminary data.</text>
</comment>
<dbReference type="Pfam" id="PF09479">
    <property type="entry name" value="Flg_new"/>
    <property type="match status" value="1"/>
</dbReference>
<dbReference type="Gene3D" id="2.170.130.30">
    <property type="match status" value="1"/>
</dbReference>
<dbReference type="PANTHER" id="PTHR34512:SF30">
    <property type="entry name" value="OUTER MEMBRANE PROTEIN ASSEMBLY FACTOR BAMB"/>
    <property type="match status" value="1"/>
</dbReference>
<reference evidence="8" key="1">
    <citation type="submission" date="2017-04" db="EMBL/GenBank/DDBJ databases">
        <title>Function of individual gut microbiota members based on whole genome sequencing of pure cultures obtained from chicken caecum.</title>
        <authorList>
            <person name="Medvecky M."/>
            <person name="Cejkova D."/>
            <person name="Polansky O."/>
            <person name="Karasova D."/>
            <person name="Kubasova T."/>
            <person name="Cizek A."/>
            <person name="Rychlik I."/>
        </authorList>
    </citation>
    <scope>NUCLEOTIDE SEQUENCE [LARGE SCALE GENOMIC DNA]</scope>
    <source>
        <strain evidence="8">An5</strain>
    </source>
</reference>
<keyword evidence="3" id="KW-1133">Transmembrane helix</keyword>
<protein>
    <submittedName>
        <fullName evidence="7">Uncharacterized protein</fullName>
    </submittedName>
</protein>
<feature type="signal peptide" evidence="4">
    <location>
        <begin position="1"/>
        <end position="48"/>
    </location>
</feature>
<name>A0A1Y3XKD7_9ACTN</name>
<accession>A0A1Y3XKD7</accession>
<comment type="subcellular location">
    <subcellularLocation>
        <location evidence="1">Cell envelope</location>
    </subcellularLocation>
</comment>
<organism evidence="7 8">
    <name type="scientific">[Collinsella] massiliensis</name>
    <dbReference type="NCBI Taxonomy" id="1232426"/>
    <lineage>
        <taxon>Bacteria</taxon>
        <taxon>Bacillati</taxon>
        <taxon>Actinomycetota</taxon>
        <taxon>Coriobacteriia</taxon>
        <taxon>Coriobacteriales</taxon>
        <taxon>Coriobacteriaceae</taxon>
        <taxon>Enorma</taxon>
    </lineage>
</organism>
<dbReference type="InterPro" id="IPR042229">
    <property type="entry name" value="Listeria/Bacterioides_rpt_sf"/>
</dbReference>
<evidence type="ECO:0000256" key="1">
    <source>
        <dbReference type="ARBA" id="ARBA00004196"/>
    </source>
</evidence>
<evidence type="ECO:0000259" key="5">
    <source>
        <dbReference type="Pfam" id="PF13360"/>
    </source>
</evidence>
<dbReference type="InterPro" id="IPR011047">
    <property type="entry name" value="Quinoprotein_ADH-like_sf"/>
</dbReference>
<sequence length="956" mass="97376">MVNEAGARGGVFAGGARGSHVAGLARRALAASLSALLAFSLVPAQAWAGEAAAASGAAAVEEEANDEQVELSEPSIEGDQVSSEPETEEVSDASASMVSEDGSQDSGAGQVGSPSSPQASSDQVDVAADEIEVTATIIGADAAGNTQVWVPEASYTVEEGSTAADLIERILDEEGLAHEATGQGTSDYYLSTITSPDGSVLGWDAETGRYWQLFQNGTAAETGAGSIELEPGDSIALYYSAYGDELPAEDPGQGSVAINVIGRDAAGDPQDWGTVDIPINDSSATLDVINAALDELGLAHEFEAAPDDDSMHRIFSITAPGGEPLVSGAVDDNTWLVDGDAWYFAVDGEGADVWIEYLSLNPGSTLTMYYGAFNKVPEIDDGEDTELTPDAPRPDYDSSWPFASGTASGAVTIAPTPTEAAGLDWTYDFGANEGEPAPIIVNGDVYLVVGSTLRKVDGATGALLVSVEVGAPIAYFCRPVYADGLIIVPADDGTLTAFTADTLTAVWKSQRLFDDSSYQATSTLTVSNGYVYAAFGVPGSNDNPSTAGALVCVSVADGSVKWERSAQSADTGTLEGYYWAGAVASGDDIVIGDDAGRVSLIDGETGGVLSQVSIGASCRAGIVVSESDPNAFFAVARDGSLHKVVRSGDVLALAGSVSFAAASTSTPAVAGGKVFVCGVDAQGYGTLSVIDGDSLAVDRTVRGGKGAAQSSPLVSTQADGTYVYFTCNALPGGVYVYRVGDAAARELYVPDADEQQYCIASVICDPEGALYYFNDSGVLFKLSGRAQVSVSFDTHGGSEVAPVYVPVGGLVQQPEKPTRPGYVFTGWFTDSACTHAWDFSTPVSESMTLHAGWRKVSSAGGTPAGTPGASLMTPVGTVAPAATPLGASEEAAADAAGAEAVATSADEAGGAVATRMLAAPAESRMNLWAIAGVGAGIVGIAAIGLFLGLGKRQGGR</sequence>
<dbReference type="Gene3D" id="2.130.10.10">
    <property type="entry name" value="YVTN repeat-like/Quinoprotein amine dehydrogenase"/>
    <property type="match status" value="1"/>
</dbReference>
<evidence type="ECO:0000313" key="8">
    <source>
        <dbReference type="Proteomes" id="UP000195781"/>
    </source>
</evidence>
<evidence type="ECO:0000313" key="7">
    <source>
        <dbReference type="EMBL" id="OUN85621.1"/>
    </source>
</evidence>
<keyword evidence="3" id="KW-0472">Membrane</keyword>
<proteinExistence type="predicted"/>
<feature type="transmembrane region" description="Helical" evidence="3">
    <location>
        <begin position="927"/>
        <end position="949"/>
    </location>
</feature>
<dbReference type="InterPro" id="IPR013378">
    <property type="entry name" value="InlB-like_B-rpt"/>
</dbReference>
<dbReference type="Proteomes" id="UP000195781">
    <property type="component" value="Unassembled WGS sequence"/>
</dbReference>
<dbReference type="InterPro" id="IPR015943">
    <property type="entry name" value="WD40/YVTN_repeat-like_dom_sf"/>
</dbReference>
<dbReference type="Gene3D" id="2.60.40.4270">
    <property type="entry name" value="Listeria-Bacteroides repeat domain"/>
    <property type="match status" value="1"/>
</dbReference>
<dbReference type="AlphaFoldDB" id="A0A1Y3XKD7"/>
<feature type="region of interest" description="Disordered" evidence="2">
    <location>
        <begin position="61"/>
        <end position="124"/>
    </location>
</feature>
<dbReference type="Pfam" id="PF13360">
    <property type="entry name" value="PQQ_2"/>
    <property type="match status" value="1"/>
</dbReference>
<evidence type="ECO:0000256" key="2">
    <source>
        <dbReference type="SAM" id="MobiDB-lite"/>
    </source>
</evidence>
<feature type="domain" description="Pyrrolo-quinoline quinone repeat" evidence="5">
    <location>
        <begin position="425"/>
        <end position="573"/>
    </location>
</feature>